<dbReference type="InterPro" id="IPR039683">
    <property type="entry name" value="Lsm12-like"/>
</dbReference>
<evidence type="ECO:0000313" key="2">
    <source>
        <dbReference type="EMBL" id="CAG5114079.1"/>
    </source>
</evidence>
<accession>A0ABN7TE31</accession>
<dbReference type="PROSITE" id="PS52001">
    <property type="entry name" value="AD"/>
    <property type="match status" value="1"/>
</dbReference>
<dbReference type="InterPro" id="IPR048478">
    <property type="entry name" value="LSM12_LSM"/>
</dbReference>
<dbReference type="Pfam" id="PF09793">
    <property type="entry name" value="AD"/>
    <property type="match status" value="1"/>
</dbReference>
<sequence>MSVNTDPFPPGVRVELTTRLGQKFDGDVICFDQNQQLLLISSQIEQDSKLCNIHLVNLKHVSDVKYKEEQPGAKKTDFFNQKLNSAKLELRRRRNVEDKRNEAYAYSEEIDPVGRELYSLIKKQLPDGLRWVNKDIEVQGVRISPPYEEKSCVITNGSQQALNHIRNIIKYYHSNQRQ</sequence>
<name>A0ABN7TE31_OIKDI</name>
<dbReference type="EMBL" id="OU015567">
    <property type="protein sequence ID" value="CAG5114079.1"/>
    <property type="molecule type" value="Genomic_DNA"/>
</dbReference>
<organism evidence="2 3">
    <name type="scientific">Oikopleura dioica</name>
    <name type="common">Tunicate</name>
    <dbReference type="NCBI Taxonomy" id="34765"/>
    <lineage>
        <taxon>Eukaryota</taxon>
        <taxon>Metazoa</taxon>
        <taxon>Chordata</taxon>
        <taxon>Tunicata</taxon>
        <taxon>Appendicularia</taxon>
        <taxon>Copelata</taxon>
        <taxon>Oikopleuridae</taxon>
        <taxon>Oikopleura</taxon>
    </lineage>
</organism>
<feature type="domain" description="AD" evidence="1">
    <location>
        <begin position="81"/>
        <end position="177"/>
    </location>
</feature>
<evidence type="ECO:0000259" key="1">
    <source>
        <dbReference type="PROSITE" id="PS52001"/>
    </source>
</evidence>
<dbReference type="PANTHER" id="PTHR13542">
    <property type="entry name" value="LSM12 HOMOLOG"/>
    <property type="match status" value="1"/>
</dbReference>
<dbReference type="SMART" id="SM00995">
    <property type="entry name" value="AD"/>
    <property type="match status" value="1"/>
</dbReference>
<reference evidence="2 3" key="1">
    <citation type="submission" date="2021-04" db="EMBL/GenBank/DDBJ databases">
        <authorList>
            <person name="Bliznina A."/>
        </authorList>
    </citation>
    <scope>NUCLEOTIDE SEQUENCE [LARGE SCALE GENOMIC DNA]</scope>
</reference>
<dbReference type="Proteomes" id="UP001158576">
    <property type="component" value="Chromosome 2"/>
</dbReference>
<gene>
    <name evidence="2" type="ORF">OKIOD_LOCUS16922</name>
</gene>
<keyword evidence="3" id="KW-1185">Reference proteome</keyword>
<proteinExistence type="predicted"/>
<protein>
    <submittedName>
        <fullName evidence="2">Oidioi.mRNA.OKI2018_I69.chr2.g8157.t1.cds</fullName>
    </submittedName>
</protein>
<dbReference type="InterPro" id="IPR047574">
    <property type="entry name" value="AD"/>
</dbReference>
<evidence type="ECO:0000313" key="3">
    <source>
        <dbReference type="Proteomes" id="UP001158576"/>
    </source>
</evidence>
<dbReference type="InterPro" id="IPR019181">
    <property type="entry name" value="LSM12_ABD"/>
</dbReference>
<dbReference type="Pfam" id="PF21166">
    <property type="entry name" value="LSM12_LSM"/>
    <property type="match status" value="1"/>
</dbReference>